<evidence type="ECO:0000313" key="7">
    <source>
        <dbReference type="EMBL" id="TDL28650.1"/>
    </source>
</evidence>
<dbReference type="Proteomes" id="UP000294933">
    <property type="component" value="Unassembled WGS sequence"/>
</dbReference>
<feature type="transmembrane region" description="Helical" evidence="6">
    <location>
        <begin position="126"/>
        <end position="148"/>
    </location>
</feature>
<comment type="subcellular location">
    <subcellularLocation>
        <location evidence="1">Membrane</location>
        <topology evidence="1">Multi-pass membrane protein</topology>
    </subcellularLocation>
</comment>
<feature type="transmembrane region" description="Helical" evidence="6">
    <location>
        <begin position="20"/>
        <end position="40"/>
    </location>
</feature>
<keyword evidence="3 6" id="KW-1133">Transmembrane helix</keyword>
<proteinExistence type="predicted"/>
<evidence type="ECO:0000256" key="5">
    <source>
        <dbReference type="SAM" id="MobiDB-lite"/>
    </source>
</evidence>
<dbReference type="InterPro" id="IPR007568">
    <property type="entry name" value="RTA1"/>
</dbReference>
<dbReference type="STRING" id="50990.A0A4Y7QP02"/>
<evidence type="ECO:0000256" key="3">
    <source>
        <dbReference type="ARBA" id="ARBA00022989"/>
    </source>
</evidence>
<dbReference type="GO" id="GO:0005886">
    <property type="term" value="C:plasma membrane"/>
    <property type="evidence" value="ECO:0007669"/>
    <property type="project" value="TreeGrafter"/>
</dbReference>
<feature type="compositionally biased region" description="Low complexity" evidence="5">
    <location>
        <begin position="197"/>
        <end position="211"/>
    </location>
</feature>
<dbReference type="PANTHER" id="PTHR31465:SF9">
    <property type="entry name" value="SPHINGOID LONG-CHAIN BASE TRANSPORTER RSB1"/>
    <property type="match status" value="1"/>
</dbReference>
<keyword evidence="8" id="KW-1185">Reference proteome</keyword>
<dbReference type="OrthoDB" id="3358017at2759"/>
<evidence type="ECO:0000313" key="8">
    <source>
        <dbReference type="Proteomes" id="UP000294933"/>
    </source>
</evidence>
<feature type="transmembrane region" description="Helical" evidence="6">
    <location>
        <begin position="267"/>
        <end position="287"/>
    </location>
</feature>
<feature type="transmembrane region" description="Helical" evidence="6">
    <location>
        <begin position="160"/>
        <end position="178"/>
    </location>
</feature>
<reference evidence="7 8" key="1">
    <citation type="submission" date="2018-06" db="EMBL/GenBank/DDBJ databases">
        <title>A transcriptomic atlas of mushroom development highlights an independent origin of complex multicellularity.</title>
        <authorList>
            <consortium name="DOE Joint Genome Institute"/>
            <person name="Krizsan K."/>
            <person name="Almasi E."/>
            <person name="Merenyi Z."/>
            <person name="Sahu N."/>
            <person name="Viragh M."/>
            <person name="Koszo T."/>
            <person name="Mondo S."/>
            <person name="Kiss B."/>
            <person name="Balint B."/>
            <person name="Kues U."/>
            <person name="Barry K."/>
            <person name="Hegedus J.C."/>
            <person name="Henrissat B."/>
            <person name="Johnson J."/>
            <person name="Lipzen A."/>
            <person name="Ohm R."/>
            <person name="Nagy I."/>
            <person name="Pangilinan J."/>
            <person name="Yan J."/>
            <person name="Xiong Y."/>
            <person name="Grigoriev I.V."/>
            <person name="Hibbett D.S."/>
            <person name="Nagy L.G."/>
        </authorList>
    </citation>
    <scope>NUCLEOTIDE SEQUENCE [LARGE SCALE GENOMIC DNA]</scope>
    <source>
        <strain evidence="7 8">SZMC22713</strain>
    </source>
</reference>
<organism evidence="7 8">
    <name type="scientific">Rickenella mellea</name>
    <dbReference type="NCBI Taxonomy" id="50990"/>
    <lineage>
        <taxon>Eukaryota</taxon>
        <taxon>Fungi</taxon>
        <taxon>Dikarya</taxon>
        <taxon>Basidiomycota</taxon>
        <taxon>Agaricomycotina</taxon>
        <taxon>Agaricomycetes</taxon>
        <taxon>Hymenochaetales</taxon>
        <taxon>Rickenellaceae</taxon>
        <taxon>Rickenella</taxon>
    </lineage>
</organism>
<protein>
    <submittedName>
        <fullName evidence="7">RTA1 like protein</fullName>
    </submittedName>
</protein>
<keyword evidence="2 6" id="KW-0812">Transmembrane</keyword>
<dbReference type="GO" id="GO:0000324">
    <property type="term" value="C:fungal-type vacuole"/>
    <property type="evidence" value="ECO:0007669"/>
    <property type="project" value="TreeGrafter"/>
</dbReference>
<accession>A0A4Y7QP02</accession>
<feature type="transmembrane region" description="Helical" evidence="6">
    <location>
        <begin position="229"/>
        <end position="247"/>
    </location>
</feature>
<evidence type="ECO:0000256" key="1">
    <source>
        <dbReference type="ARBA" id="ARBA00004141"/>
    </source>
</evidence>
<sequence>MAPSAPPPFFNVKYDSNYHYVPTKSVCIIFIALFGLSGLIHTVEAFYFGMRWLLATAVLACVGETIGWAGRYWSSLNWGIEQTPFLMQISTTIISPTFLLAVYFVLLGRIILLLGPEYSRLPPKYYLIIFCTADVIALVVQAVGGGLASTAADPRPGGRIMLGGIVFQLMALITYNVLGAEFLWRFCTDRPIEERLTNSSPPSRASSTSNGSPGGNGEKRKFNQLSKSLQVLICGVVFSNTCIFIRGVYRTIELSDGWNGRIISTQVYFNVLDGAMILLATATLNILHPGYLMPPEAWATKY</sequence>
<gene>
    <name evidence="7" type="ORF">BD410DRAFT_781168</name>
</gene>
<keyword evidence="4 6" id="KW-0472">Membrane</keyword>
<evidence type="ECO:0000256" key="6">
    <source>
        <dbReference type="SAM" id="Phobius"/>
    </source>
</evidence>
<dbReference type="PANTHER" id="PTHR31465">
    <property type="entry name" value="PROTEIN RTA1-RELATED"/>
    <property type="match status" value="1"/>
</dbReference>
<dbReference type="AlphaFoldDB" id="A0A4Y7QP02"/>
<feature type="region of interest" description="Disordered" evidence="5">
    <location>
        <begin position="195"/>
        <end position="219"/>
    </location>
</feature>
<name>A0A4Y7QP02_9AGAM</name>
<dbReference type="EMBL" id="ML170157">
    <property type="protein sequence ID" value="TDL28650.1"/>
    <property type="molecule type" value="Genomic_DNA"/>
</dbReference>
<evidence type="ECO:0000256" key="4">
    <source>
        <dbReference type="ARBA" id="ARBA00023136"/>
    </source>
</evidence>
<dbReference type="Pfam" id="PF04479">
    <property type="entry name" value="RTA1"/>
    <property type="match status" value="1"/>
</dbReference>
<feature type="transmembrane region" description="Helical" evidence="6">
    <location>
        <begin position="52"/>
        <end position="73"/>
    </location>
</feature>
<dbReference type="VEuPathDB" id="FungiDB:BD410DRAFT_781168"/>
<feature type="transmembrane region" description="Helical" evidence="6">
    <location>
        <begin position="93"/>
        <end position="114"/>
    </location>
</feature>
<evidence type="ECO:0000256" key="2">
    <source>
        <dbReference type="ARBA" id="ARBA00022692"/>
    </source>
</evidence>